<dbReference type="PANTHER" id="PTHR34396">
    <property type="entry name" value="OS03G0264950 PROTEIN-RELATED"/>
    <property type="match status" value="1"/>
</dbReference>
<sequence length="233" mass="26596">MCIRRKALNFPSVLFRRFPEKRRERDSESLEKSEAIETTSALQSPRLSFDVSTPLLKSDVSDHRHAHDRCYFSLSQVFEMDANGDSTAAVATPTPETETKKRKPTETRSVVWQHFEKIYGPDGNLIQGKCMYCPKVCAAESKKHGTSSMKNHTKTCIHNPHAKETRQSKLAFASNSESETVLTNWVFNQDNVRKAMARMIIIDELPFKFVEGRGGDNLCKKRVLCLKYHLDGR</sequence>
<keyword evidence="8" id="KW-1185">Reference proteome</keyword>
<dbReference type="InterPro" id="IPR053031">
    <property type="entry name" value="Cuticle_assoc_protein"/>
</dbReference>
<keyword evidence="2 4" id="KW-0863">Zinc-finger</keyword>
<feature type="region of interest" description="Disordered" evidence="5">
    <location>
        <begin position="86"/>
        <end position="105"/>
    </location>
</feature>
<dbReference type="GO" id="GO:0006357">
    <property type="term" value="P:regulation of transcription by RNA polymerase II"/>
    <property type="evidence" value="ECO:0007669"/>
    <property type="project" value="TreeGrafter"/>
</dbReference>
<keyword evidence="1" id="KW-0479">Metal-binding</keyword>
<evidence type="ECO:0000313" key="8">
    <source>
        <dbReference type="Proteomes" id="UP001172457"/>
    </source>
</evidence>
<dbReference type="PANTHER" id="PTHR34396:SF27">
    <property type="entry name" value="OS08G0208700 PROTEIN"/>
    <property type="match status" value="1"/>
</dbReference>
<evidence type="ECO:0000256" key="3">
    <source>
        <dbReference type="ARBA" id="ARBA00022833"/>
    </source>
</evidence>
<dbReference type="Proteomes" id="UP001172457">
    <property type="component" value="Chromosome 2"/>
</dbReference>
<evidence type="ECO:0000259" key="6">
    <source>
        <dbReference type="PROSITE" id="PS50808"/>
    </source>
</evidence>
<comment type="caution">
    <text evidence="7">The sequence shown here is derived from an EMBL/GenBank/DDBJ whole genome shotgun (WGS) entry which is preliminary data.</text>
</comment>
<reference evidence="7" key="1">
    <citation type="submission" date="2023-03" db="EMBL/GenBank/DDBJ databases">
        <title>Chromosome-scale reference genome and RAD-based genetic map of yellow starthistle (Centaurea solstitialis) reveal putative structural variation and QTLs associated with invader traits.</title>
        <authorList>
            <person name="Reatini B."/>
            <person name="Cang F.A."/>
            <person name="Jiang Q."/>
            <person name="Mckibben M.T.W."/>
            <person name="Barker M.S."/>
            <person name="Rieseberg L.H."/>
            <person name="Dlugosch K.M."/>
        </authorList>
    </citation>
    <scope>NUCLEOTIDE SEQUENCE</scope>
    <source>
        <strain evidence="7">CAN-66</strain>
        <tissue evidence="7">Leaf</tissue>
    </source>
</reference>
<dbReference type="InterPro" id="IPR036236">
    <property type="entry name" value="Znf_C2H2_sf"/>
</dbReference>
<accession>A0AA38TK54</accession>
<feature type="domain" description="BED-type" evidence="6">
    <location>
        <begin position="106"/>
        <end position="168"/>
    </location>
</feature>
<evidence type="ECO:0000256" key="5">
    <source>
        <dbReference type="SAM" id="MobiDB-lite"/>
    </source>
</evidence>
<proteinExistence type="predicted"/>
<gene>
    <name evidence="7" type="ORF">OSB04_007585</name>
</gene>
<dbReference type="PROSITE" id="PS50808">
    <property type="entry name" value="ZF_BED"/>
    <property type="match status" value="1"/>
</dbReference>
<organism evidence="7 8">
    <name type="scientific">Centaurea solstitialis</name>
    <name type="common">yellow star-thistle</name>
    <dbReference type="NCBI Taxonomy" id="347529"/>
    <lineage>
        <taxon>Eukaryota</taxon>
        <taxon>Viridiplantae</taxon>
        <taxon>Streptophyta</taxon>
        <taxon>Embryophyta</taxon>
        <taxon>Tracheophyta</taxon>
        <taxon>Spermatophyta</taxon>
        <taxon>Magnoliopsida</taxon>
        <taxon>eudicotyledons</taxon>
        <taxon>Gunneridae</taxon>
        <taxon>Pentapetalae</taxon>
        <taxon>asterids</taxon>
        <taxon>campanulids</taxon>
        <taxon>Asterales</taxon>
        <taxon>Asteraceae</taxon>
        <taxon>Carduoideae</taxon>
        <taxon>Cardueae</taxon>
        <taxon>Centaureinae</taxon>
        <taxon>Centaurea</taxon>
    </lineage>
</organism>
<dbReference type="GO" id="GO:0005634">
    <property type="term" value="C:nucleus"/>
    <property type="evidence" value="ECO:0007669"/>
    <property type="project" value="TreeGrafter"/>
</dbReference>
<evidence type="ECO:0000256" key="2">
    <source>
        <dbReference type="ARBA" id="ARBA00022771"/>
    </source>
</evidence>
<dbReference type="InterPro" id="IPR003656">
    <property type="entry name" value="Znf_BED"/>
</dbReference>
<evidence type="ECO:0000313" key="7">
    <source>
        <dbReference type="EMBL" id="KAJ9562425.1"/>
    </source>
</evidence>
<keyword evidence="3" id="KW-0862">Zinc</keyword>
<dbReference type="GO" id="GO:1990837">
    <property type="term" value="F:sequence-specific double-stranded DNA binding"/>
    <property type="evidence" value="ECO:0007669"/>
    <property type="project" value="TreeGrafter"/>
</dbReference>
<evidence type="ECO:0000256" key="4">
    <source>
        <dbReference type="PROSITE-ProRule" id="PRU00027"/>
    </source>
</evidence>
<dbReference type="SUPFAM" id="SSF57667">
    <property type="entry name" value="beta-beta-alpha zinc fingers"/>
    <property type="match status" value="1"/>
</dbReference>
<dbReference type="SMART" id="SM00614">
    <property type="entry name" value="ZnF_BED"/>
    <property type="match status" value="1"/>
</dbReference>
<name>A0AA38TK54_9ASTR</name>
<dbReference type="EMBL" id="JARYMX010000002">
    <property type="protein sequence ID" value="KAJ9562425.1"/>
    <property type="molecule type" value="Genomic_DNA"/>
</dbReference>
<dbReference type="GO" id="GO:0008270">
    <property type="term" value="F:zinc ion binding"/>
    <property type="evidence" value="ECO:0007669"/>
    <property type="project" value="UniProtKB-KW"/>
</dbReference>
<protein>
    <recommendedName>
        <fullName evidence="6">BED-type domain-containing protein</fullName>
    </recommendedName>
</protein>
<dbReference type="AlphaFoldDB" id="A0AA38TK54"/>
<evidence type="ECO:0000256" key="1">
    <source>
        <dbReference type="ARBA" id="ARBA00022723"/>
    </source>
</evidence>